<dbReference type="InterPro" id="IPR036961">
    <property type="entry name" value="Kinesin_motor_dom_sf"/>
</dbReference>
<feature type="compositionally biased region" description="Basic and acidic residues" evidence="7">
    <location>
        <begin position="11"/>
        <end position="48"/>
    </location>
</feature>
<dbReference type="InterPro" id="IPR019821">
    <property type="entry name" value="Kinesin_motor_CS"/>
</dbReference>
<keyword evidence="1 5" id="KW-0547">Nucleotide-binding</keyword>
<sequence length="1273" mass="140667">MDKSSAGVAGERPKDQTRLRIEKMEAEREERRRAMVERKKERAEEEQRNIAAGNPGDVDFIGLVREWRKAHMDQAETHESNREQPKICICVRKRPVNDKERQKLDHDAVTCLHPTVTVHSCKVKVDGISKYLDHSSFRFDHAFDDHATTEEVYTHSTMPLIDFVCSGKGVRATVFAYGQTGSGKTHSMLGAGGIGWTLDATQNYKLTKLGVLNNENNGDEKKSSIDSAGSNENTDDEEIAGLIPRTAMSIFDLMGKSPSHIEYTVRCSYVEIYLEKALDLLSPGNDNLNIVEDFPADEAAGISASDKGDSSVAGVKIQGASEACCFDESDVIALLMRGNAHRTVSSTNLNTESSRSHAIFSMKIEQNNLESRNRKASVLHMVDLAGSEMASKNQKKGNTMVEVPGGALQREGMMINKSLFALTLAVKQVAENQRHGTTGNGALAGIKSISRKSKLTRFLLPAFGGNCLTTLLLTASPSTYNVSETMDTIRFGQRCRRIENSPSIQRAINPADFARRLASSEEMQDKLITLVKELASECHSLKPEGTSWIRKNKTPATPLWETIETIVDENEVGTKNDLIKKIRSRKLDEKSTTDDDKELGKSDIAIIDNVHENAENAELRSEVAILRSQNEKLLIEKEKNQHELFEANAKIQMLSQQKMEVEHNLRTSQFRENEATVFLRQFRRFYRRLLKNKAAQGTGDTSEITAKVPGVPDLDDLIDVDTLLLESGLIEEEEIRDDKAGGPYRPSGGALLRSTNAAKKAAKEEAMLETKEKGADVDTENERGGGDADADAGAGMTRQSISRSNNPAFSVSAITNRQKALHTPAGRLANMREKDLERDLLQMTERCIELQVSLNEEKANVDVLTNRSGSLSKKRLAQEATSLRQALDRKTHDLQAIIWKMNELHLINKTYNEKMANSEQHVTYLEESLLDLQNTNRRTILEREESEKKLRGEAEKLKVLVNEATIPLWQFGEISVAERTLPRRVILPIRGGSEERDASWADTNPRIVDDDNISEASIGLHEEEMLGSALTSRKGNEVGTRNAPVVHVNGESLAQTKVRTSDAFTQTSIVNIVEMGVMTEETTLVEVDIATNKAMSSDKVEPKGKVSDNQEPDDSYSVGEASTPPASIDKFDDDGVSLNMGEIFPGTKFDLLPQKKAPGKEKVNNPIVSTHTNRDVPLPVASQQTKLLPEPSGAEATKPPVQGKEVAKPSPDMFSGGKPSSFRARRFGRKLGPMIKPGVLKEAKKRSVQSSSRRSNDAQNRRSTSAPASRAVP</sequence>
<feature type="binding site" evidence="5">
    <location>
        <begin position="178"/>
        <end position="185"/>
    </location>
    <ligand>
        <name>ATP</name>
        <dbReference type="ChEBI" id="CHEBI:30616"/>
    </ligand>
</feature>
<dbReference type="Gene3D" id="3.40.850.10">
    <property type="entry name" value="Kinesin motor domain"/>
    <property type="match status" value="1"/>
</dbReference>
<dbReference type="GO" id="GO:0005524">
    <property type="term" value="F:ATP binding"/>
    <property type="evidence" value="ECO:0007669"/>
    <property type="project" value="UniProtKB-UniRule"/>
</dbReference>
<feature type="compositionally biased region" description="Polar residues" evidence="7">
    <location>
        <begin position="797"/>
        <end position="810"/>
    </location>
</feature>
<dbReference type="PANTHER" id="PTHR47968:SF75">
    <property type="entry name" value="CENTROMERE-ASSOCIATED PROTEIN E"/>
    <property type="match status" value="1"/>
</dbReference>
<evidence type="ECO:0000256" key="1">
    <source>
        <dbReference type="ARBA" id="ARBA00022741"/>
    </source>
</evidence>
<evidence type="ECO:0000256" key="7">
    <source>
        <dbReference type="SAM" id="MobiDB-lite"/>
    </source>
</evidence>
<reference evidence="9" key="1">
    <citation type="submission" date="2021-01" db="EMBL/GenBank/DDBJ databases">
        <authorList>
            <person name="Corre E."/>
            <person name="Pelletier E."/>
            <person name="Niang G."/>
            <person name="Scheremetjew M."/>
            <person name="Finn R."/>
            <person name="Kale V."/>
            <person name="Holt S."/>
            <person name="Cochrane G."/>
            <person name="Meng A."/>
            <person name="Brown T."/>
            <person name="Cohen L."/>
        </authorList>
    </citation>
    <scope>NUCLEOTIDE SEQUENCE</scope>
    <source>
        <strain evidence="9">CCMP2084</strain>
    </source>
</reference>
<dbReference type="InterPro" id="IPR027640">
    <property type="entry name" value="Kinesin-like_fam"/>
</dbReference>
<organism evidence="9">
    <name type="scientific">Attheya septentrionalis</name>
    <dbReference type="NCBI Taxonomy" id="420275"/>
    <lineage>
        <taxon>Eukaryota</taxon>
        <taxon>Sar</taxon>
        <taxon>Stramenopiles</taxon>
        <taxon>Ochrophyta</taxon>
        <taxon>Bacillariophyta</taxon>
        <taxon>Coscinodiscophyceae</taxon>
        <taxon>Chaetocerotophycidae</taxon>
        <taxon>Chaetocerotales</taxon>
        <taxon>Attheyaceae</taxon>
        <taxon>Attheya</taxon>
    </lineage>
</organism>
<dbReference type="EMBL" id="HBHQ01025841">
    <property type="protein sequence ID" value="CAD9825620.1"/>
    <property type="molecule type" value="Transcribed_RNA"/>
</dbReference>
<name>A0A7S2UQZ2_9STRA</name>
<dbReference type="PRINTS" id="PR00380">
    <property type="entry name" value="KINESINHEAVY"/>
</dbReference>
<feature type="compositionally biased region" description="Basic and acidic residues" evidence="7">
    <location>
        <begin position="761"/>
        <end position="786"/>
    </location>
</feature>
<feature type="region of interest" description="Disordered" evidence="7">
    <location>
        <begin position="1095"/>
        <end position="1129"/>
    </location>
</feature>
<feature type="coiled-coil region" evidence="6">
    <location>
        <begin position="616"/>
        <end position="664"/>
    </location>
</feature>
<dbReference type="AlphaFoldDB" id="A0A7S2UQZ2"/>
<feature type="coiled-coil region" evidence="6">
    <location>
        <begin position="929"/>
        <end position="963"/>
    </location>
</feature>
<protein>
    <recommendedName>
        <fullName evidence="8">Kinesin motor domain-containing protein</fullName>
    </recommendedName>
</protein>
<feature type="domain" description="Kinesin motor" evidence="8">
    <location>
        <begin position="86"/>
        <end position="498"/>
    </location>
</feature>
<accession>A0A7S2UQZ2</accession>
<keyword evidence="2 5" id="KW-0067">ATP-binding</keyword>
<evidence type="ECO:0000259" key="8">
    <source>
        <dbReference type="PROSITE" id="PS50067"/>
    </source>
</evidence>
<evidence type="ECO:0000256" key="5">
    <source>
        <dbReference type="PROSITE-ProRule" id="PRU00283"/>
    </source>
</evidence>
<dbReference type="PANTHER" id="PTHR47968">
    <property type="entry name" value="CENTROMERE PROTEIN E"/>
    <property type="match status" value="1"/>
</dbReference>
<evidence type="ECO:0000256" key="4">
    <source>
        <dbReference type="ARBA" id="ARBA00023175"/>
    </source>
</evidence>
<dbReference type="SMART" id="SM00129">
    <property type="entry name" value="KISc"/>
    <property type="match status" value="1"/>
</dbReference>
<dbReference type="SUPFAM" id="SSF52540">
    <property type="entry name" value="P-loop containing nucleoside triphosphate hydrolases"/>
    <property type="match status" value="1"/>
</dbReference>
<evidence type="ECO:0000256" key="3">
    <source>
        <dbReference type="ARBA" id="ARBA00023054"/>
    </source>
</evidence>
<dbReference type="Pfam" id="PF00225">
    <property type="entry name" value="Kinesin"/>
    <property type="match status" value="1"/>
</dbReference>
<dbReference type="InterPro" id="IPR027417">
    <property type="entry name" value="P-loop_NTPase"/>
</dbReference>
<dbReference type="GO" id="GO:0003777">
    <property type="term" value="F:microtubule motor activity"/>
    <property type="evidence" value="ECO:0007669"/>
    <property type="project" value="InterPro"/>
</dbReference>
<dbReference type="InterPro" id="IPR001752">
    <property type="entry name" value="Kinesin_motor_dom"/>
</dbReference>
<proteinExistence type="inferred from homology"/>
<feature type="region of interest" description="Disordered" evidence="7">
    <location>
        <begin position="1"/>
        <end position="54"/>
    </location>
</feature>
<keyword evidence="4 5" id="KW-0505">Motor protein</keyword>
<evidence type="ECO:0000256" key="2">
    <source>
        <dbReference type="ARBA" id="ARBA00022840"/>
    </source>
</evidence>
<dbReference type="GO" id="GO:0008017">
    <property type="term" value="F:microtubule binding"/>
    <property type="evidence" value="ECO:0007669"/>
    <property type="project" value="InterPro"/>
</dbReference>
<feature type="region of interest" description="Disordered" evidence="7">
    <location>
        <begin position="1151"/>
        <end position="1273"/>
    </location>
</feature>
<comment type="similarity">
    <text evidence="5">Belongs to the TRAFAC class myosin-kinesin ATPase superfamily. Kinesin family.</text>
</comment>
<dbReference type="PROSITE" id="PS50067">
    <property type="entry name" value="KINESIN_MOTOR_2"/>
    <property type="match status" value="1"/>
</dbReference>
<feature type="compositionally biased region" description="Basic and acidic residues" evidence="7">
    <location>
        <begin position="1096"/>
        <end position="1108"/>
    </location>
</feature>
<evidence type="ECO:0000313" key="9">
    <source>
        <dbReference type="EMBL" id="CAD9825620.1"/>
    </source>
</evidence>
<dbReference type="GO" id="GO:0007018">
    <property type="term" value="P:microtubule-based movement"/>
    <property type="evidence" value="ECO:0007669"/>
    <property type="project" value="InterPro"/>
</dbReference>
<feature type="region of interest" description="Disordered" evidence="7">
    <location>
        <begin position="215"/>
        <end position="238"/>
    </location>
</feature>
<feature type="region of interest" description="Disordered" evidence="7">
    <location>
        <begin position="734"/>
        <end position="810"/>
    </location>
</feature>
<dbReference type="PROSITE" id="PS00411">
    <property type="entry name" value="KINESIN_MOTOR_1"/>
    <property type="match status" value="1"/>
</dbReference>
<gene>
    <name evidence="9" type="ORF">ASEP1449_LOCUS17454</name>
</gene>
<keyword evidence="3 6" id="KW-0175">Coiled coil</keyword>
<evidence type="ECO:0000256" key="6">
    <source>
        <dbReference type="SAM" id="Coils"/>
    </source>
</evidence>